<dbReference type="RefSeq" id="WP_108853775.1">
    <property type="nucleotide sequence ID" value="NZ_OMOQ01000002.1"/>
</dbReference>
<feature type="domain" description="Isochorismatase-like" evidence="1">
    <location>
        <begin position="12"/>
        <end position="161"/>
    </location>
</feature>
<dbReference type="PANTHER" id="PTHR43559:SF3">
    <property type="entry name" value="HYDROLASE YCAC-RELATED"/>
    <property type="match status" value="1"/>
</dbReference>
<gene>
    <name evidence="2" type="primary">phzD</name>
    <name evidence="2" type="ORF">DEA8626_02751</name>
</gene>
<proteinExistence type="predicted"/>
<name>A0A2R8BJX5_9RHOB</name>
<reference evidence="2 3" key="1">
    <citation type="submission" date="2018-03" db="EMBL/GenBank/DDBJ databases">
        <authorList>
            <person name="Keele B.F."/>
        </authorList>
    </citation>
    <scope>NUCLEOTIDE SEQUENCE [LARGE SCALE GENOMIC DNA]</scope>
    <source>
        <strain evidence="2 3">CECT 8626</strain>
    </source>
</reference>
<keyword evidence="2" id="KW-0378">Hydrolase</keyword>
<dbReference type="OrthoDB" id="9796958at2"/>
<keyword evidence="3" id="KW-1185">Reference proteome</keyword>
<organism evidence="2 3">
    <name type="scientific">Albidovulum aquaemixtae</name>
    <dbReference type="NCBI Taxonomy" id="1542388"/>
    <lineage>
        <taxon>Bacteria</taxon>
        <taxon>Pseudomonadati</taxon>
        <taxon>Pseudomonadota</taxon>
        <taxon>Alphaproteobacteria</taxon>
        <taxon>Rhodobacterales</taxon>
        <taxon>Paracoccaceae</taxon>
        <taxon>Albidovulum</taxon>
    </lineage>
</organism>
<protein>
    <submittedName>
        <fullName evidence="2">Putative isochorismatase</fullName>
        <ecNumber evidence="2">3.3.2.1</ecNumber>
    </submittedName>
</protein>
<dbReference type="PANTHER" id="PTHR43559">
    <property type="entry name" value="HYDROLASE YCAC-RELATED"/>
    <property type="match status" value="1"/>
</dbReference>
<dbReference type="AlphaFoldDB" id="A0A2R8BJX5"/>
<dbReference type="Proteomes" id="UP000244924">
    <property type="component" value="Unassembled WGS sequence"/>
</dbReference>
<accession>A0A2R8BJX5</accession>
<dbReference type="Pfam" id="PF00857">
    <property type="entry name" value="Isochorismatase"/>
    <property type="match status" value="1"/>
</dbReference>
<dbReference type="InterPro" id="IPR053152">
    <property type="entry name" value="Hydrolase_YcaC-like"/>
</dbReference>
<dbReference type="EC" id="3.3.2.1" evidence="2"/>
<dbReference type="Gene3D" id="3.40.50.850">
    <property type="entry name" value="Isochorismatase-like"/>
    <property type="match status" value="1"/>
</dbReference>
<evidence type="ECO:0000313" key="2">
    <source>
        <dbReference type="EMBL" id="SPH23685.1"/>
    </source>
</evidence>
<dbReference type="EMBL" id="OMOQ01000002">
    <property type="protein sequence ID" value="SPH23685.1"/>
    <property type="molecule type" value="Genomic_DNA"/>
</dbReference>
<dbReference type="InterPro" id="IPR036380">
    <property type="entry name" value="Isochorismatase-like_sf"/>
</dbReference>
<evidence type="ECO:0000313" key="3">
    <source>
        <dbReference type="Proteomes" id="UP000244924"/>
    </source>
</evidence>
<dbReference type="GO" id="GO:0008908">
    <property type="term" value="F:isochorismatase activity"/>
    <property type="evidence" value="ECO:0007669"/>
    <property type="project" value="UniProtKB-EC"/>
</dbReference>
<sequence>MSDLLFDRRQSVLAVIDVQARFLDKLPPQQREPLVGRIAWLIGVARHLSVPVVAMAEDVEQNGPPVGEVTDALPPETRVFDKRVFGLAGQGDILDAVRASGRTEAVLLGLETDVCVSQSALGLLAAGYRVVAVSDATASPGEHHAAGLARMKQAGVTITTVKGIFYEWARDLETLGHTRSAMGAILPAGLTL</sequence>
<evidence type="ECO:0000259" key="1">
    <source>
        <dbReference type="Pfam" id="PF00857"/>
    </source>
</evidence>
<dbReference type="SUPFAM" id="SSF52499">
    <property type="entry name" value="Isochorismatase-like hydrolases"/>
    <property type="match status" value="1"/>
</dbReference>
<dbReference type="InterPro" id="IPR000868">
    <property type="entry name" value="Isochorismatase-like_dom"/>
</dbReference>